<organism evidence="2">
    <name type="scientific">marine sediment metagenome</name>
    <dbReference type="NCBI Taxonomy" id="412755"/>
    <lineage>
        <taxon>unclassified sequences</taxon>
        <taxon>metagenomes</taxon>
        <taxon>ecological metagenomes</taxon>
    </lineage>
</organism>
<evidence type="ECO:0000313" key="2">
    <source>
        <dbReference type="EMBL" id="KKL47318.1"/>
    </source>
</evidence>
<comment type="caution">
    <text evidence="2">The sequence shown here is derived from an EMBL/GenBank/DDBJ whole genome shotgun (WGS) entry which is preliminary data.</text>
</comment>
<evidence type="ECO:0000256" key="1">
    <source>
        <dbReference type="SAM" id="MobiDB-lite"/>
    </source>
</evidence>
<feature type="non-terminal residue" evidence="2">
    <location>
        <position position="1"/>
    </location>
</feature>
<accession>A0A0F9CD86</accession>
<feature type="region of interest" description="Disordered" evidence="1">
    <location>
        <begin position="209"/>
        <end position="262"/>
    </location>
</feature>
<feature type="compositionally biased region" description="Low complexity" evidence="1">
    <location>
        <begin position="215"/>
        <end position="225"/>
    </location>
</feature>
<feature type="compositionally biased region" description="Basic and acidic residues" evidence="1">
    <location>
        <begin position="239"/>
        <end position="251"/>
    </location>
</feature>
<gene>
    <name evidence="2" type="ORF">LCGC14_2336720</name>
</gene>
<reference evidence="2" key="1">
    <citation type="journal article" date="2015" name="Nature">
        <title>Complex archaea that bridge the gap between prokaryotes and eukaryotes.</title>
        <authorList>
            <person name="Spang A."/>
            <person name="Saw J.H."/>
            <person name="Jorgensen S.L."/>
            <person name="Zaremba-Niedzwiedzka K."/>
            <person name="Martijn J."/>
            <person name="Lind A.E."/>
            <person name="van Eijk R."/>
            <person name="Schleper C."/>
            <person name="Guy L."/>
            <person name="Ettema T.J."/>
        </authorList>
    </citation>
    <scope>NUCLEOTIDE SEQUENCE</scope>
</reference>
<protein>
    <submittedName>
        <fullName evidence="2">Uncharacterized protein</fullName>
    </submittedName>
</protein>
<proteinExistence type="predicted"/>
<dbReference type="AlphaFoldDB" id="A0A0F9CD86"/>
<name>A0A0F9CD86_9ZZZZ</name>
<sequence length="289" mass="32532">YSTLDGITNYILKITIGNDQHPVTSQGELETIARLFDTASKSFDVVWNHTLKVSRVEPSNIGDILGQDKYKQVNDDITGAFGVVRALIDGVGNSSKAALDIAVKSVEEEINYARRQVSRWIYREYRDVAEAMGFERFPKVRFDEMALKDELRLKSLIQGMIDRRIISYRTGHDELGYDHDTMVKEMEIEKPLVLDGTLGILGSPYQQAKFGGGVQPTQGTPTGTPSEGRPQNQVTKTPDPAEKPKKDKTEKQSFNNNLDKVMNDMSADELMAIMELMRDKFLEKHKGEV</sequence>
<dbReference type="EMBL" id="LAZR01033710">
    <property type="protein sequence ID" value="KKL47318.1"/>
    <property type="molecule type" value="Genomic_DNA"/>
</dbReference>